<evidence type="ECO:0000256" key="1">
    <source>
        <dbReference type="ARBA" id="ARBA00004613"/>
    </source>
</evidence>
<protein>
    <submittedName>
        <fullName evidence="10">Peroxidase</fullName>
    </submittedName>
</protein>
<name>A0A9J7I8P7_MUSDO</name>
<dbReference type="GeneID" id="101892324"/>
<dbReference type="KEGG" id="mde:101892324"/>
<dbReference type="VEuPathDB" id="VectorBase:MDOMA2_015334"/>
<dbReference type="PANTHER" id="PTHR11475:SF86">
    <property type="entry name" value="PEROXIDASE"/>
    <property type="match status" value="1"/>
</dbReference>
<dbReference type="InterPro" id="IPR010255">
    <property type="entry name" value="Haem_peroxidase_sf"/>
</dbReference>
<dbReference type="AlphaFoldDB" id="A0A9J7I8P7"/>
<keyword evidence="2" id="KW-0964">Secreted</keyword>
<dbReference type="PROSITE" id="PS50292">
    <property type="entry name" value="PEROXIDASE_3"/>
    <property type="match status" value="1"/>
</dbReference>
<proteinExistence type="predicted"/>
<evidence type="ECO:0000256" key="8">
    <source>
        <dbReference type="PIRSR" id="PIRSR619791-2"/>
    </source>
</evidence>
<keyword evidence="8" id="KW-0479">Metal-binding</keyword>
<keyword evidence="3 10" id="KW-0575">Peroxidase</keyword>
<evidence type="ECO:0000256" key="2">
    <source>
        <dbReference type="ARBA" id="ARBA00022525"/>
    </source>
</evidence>
<feature type="binding site" description="axial binding residue" evidence="8">
    <location>
        <position position="464"/>
    </location>
    <ligand>
        <name>heme b</name>
        <dbReference type="ChEBI" id="CHEBI:60344"/>
    </ligand>
    <ligandPart>
        <name>Fe</name>
        <dbReference type="ChEBI" id="CHEBI:18248"/>
    </ligandPart>
</feature>
<dbReference type="GO" id="GO:0046872">
    <property type="term" value="F:metal ion binding"/>
    <property type="evidence" value="ECO:0007669"/>
    <property type="project" value="UniProtKB-KW"/>
</dbReference>
<evidence type="ECO:0000313" key="10">
    <source>
        <dbReference type="RefSeq" id="XP_011291898.2"/>
    </source>
</evidence>
<sequence>MCIKISAWVSHSLTKDYNFVPVTRRGIMQWLYFCVLFLIFFKHSYQSKCPYSEQQFYSSLLSNALGDNNVLKSNLNPYPSDVWNLAKHAPEDSALFAHNYVSKTPDGYDVAVHEDSDLNSLLESANKLECSVPPLSCANDSSALYYRNFDGSCNNLVHPGYGMSNSRYGRILKPKYGDGKYAPSRSRAGKALPSPRELSLSLHGDETFMDSTRSMLTMQWGQVVAHDISEMMEAETIDCCKNPHSKHCYSIPLNAYGPIALTSGKTCLSFARSLSDADVSCPQSHYGYIEKLSKATPFVDLSSVYGNTFEQNIKIRQYYGGLLKTIVNNRQQYLPLTSKTKGECPESMGQCYSTPDVRNQLTPTIAVVQTIFVREHNRLANILGQLNPHYSDEKLFQEARKINIAQYQKITYYDWLPWLLGPVYSYANGLIYNVGPHQYVNDYEPSWYPVAYAENSAGAFRYAHNQIPGWFSLVTSDRAHNKTLRLSDYFKRPSVAQLLQKGQNFDDLVRGLITQLQKRADSNLDKEIKHYFDRKLFDEFGSDLKSIDIQRGRDFGLASYNDYREYCGLPRAHDWNGFANEIGEEKIGLLQKFYDIPDDVELNVGGSLEQHSSEAIFGPTFQCIMSRQFLTARKADRFFFEHQDVNTGFTKEQLAEIRKVSLAGILCANTETLKCVQPNVFMFPNEDNNLIPCSTIPQLNLKLWQDKATYY</sequence>
<reference evidence="10" key="1">
    <citation type="submission" date="2025-08" db="UniProtKB">
        <authorList>
            <consortium name="RefSeq"/>
        </authorList>
    </citation>
    <scope>IDENTIFICATION</scope>
    <source>
        <strain evidence="10">Aabys</strain>
        <tissue evidence="10">Whole body</tissue>
    </source>
</reference>
<keyword evidence="9" id="KW-1185">Reference proteome</keyword>
<dbReference type="RefSeq" id="XP_011291898.2">
    <property type="nucleotide sequence ID" value="XM_011293596.3"/>
</dbReference>
<keyword evidence="5" id="KW-0732">Signal</keyword>
<evidence type="ECO:0000256" key="4">
    <source>
        <dbReference type="ARBA" id="ARBA00022617"/>
    </source>
</evidence>
<dbReference type="GO" id="GO:0020037">
    <property type="term" value="F:heme binding"/>
    <property type="evidence" value="ECO:0007669"/>
    <property type="project" value="InterPro"/>
</dbReference>
<evidence type="ECO:0000256" key="3">
    <source>
        <dbReference type="ARBA" id="ARBA00022559"/>
    </source>
</evidence>
<accession>A0A9J7I8P7</accession>
<evidence type="ECO:0000256" key="5">
    <source>
        <dbReference type="ARBA" id="ARBA00022729"/>
    </source>
</evidence>
<evidence type="ECO:0000313" key="9">
    <source>
        <dbReference type="Proteomes" id="UP001652621"/>
    </source>
</evidence>
<dbReference type="GO" id="GO:0004601">
    <property type="term" value="F:peroxidase activity"/>
    <property type="evidence" value="ECO:0007669"/>
    <property type="project" value="UniProtKB-KW"/>
</dbReference>
<comment type="subcellular location">
    <subcellularLocation>
        <location evidence="1">Secreted</location>
    </subcellularLocation>
</comment>
<dbReference type="PANTHER" id="PTHR11475">
    <property type="entry name" value="OXIDASE/PEROXIDASE"/>
    <property type="match status" value="1"/>
</dbReference>
<keyword evidence="7 8" id="KW-0408">Iron</keyword>
<dbReference type="InterPro" id="IPR019791">
    <property type="entry name" value="Haem_peroxidase_animal"/>
</dbReference>
<dbReference type="InterPro" id="IPR037120">
    <property type="entry name" value="Haem_peroxidase_sf_animal"/>
</dbReference>
<dbReference type="GO" id="GO:0005576">
    <property type="term" value="C:extracellular region"/>
    <property type="evidence" value="ECO:0007669"/>
    <property type="project" value="UniProtKB-SubCell"/>
</dbReference>
<dbReference type="SUPFAM" id="SSF48113">
    <property type="entry name" value="Heme-dependent peroxidases"/>
    <property type="match status" value="1"/>
</dbReference>
<dbReference type="GO" id="GO:0022412">
    <property type="term" value="P:cellular process involved in reproduction in multicellular organism"/>
    <property type="evidence" value="ECO:0007669"/>
    <property type="project" value="UniProtKB-ARBA"/>
</dbReference>
<organism evidence="9 10">
    <name type="scientific">Musca domestica</name>
    <name type="common">House fly</name>
    <dbReference type="NCBI Taxonomy" id="7370"/>
    <lineage>
        <taxon>Eukaryota</taxon>
        <taxon>Metazoa</taxon>
        <taxon>Ecdysozoa</taxon>
        <taxon>Arthropoda</taxon>
        <taxon>Hexapoda</taxon>
        <taxon>Insecta</taxon>
        <taxon>Pterygota</taxon>
        <taxon>Neoptera</taxon>
        <taxon>Endopterygota</taxon>
        <taxon>Diptera</taxon>
        <taxon>Brachycera</taxon>
        <taxon>Muscomorpha</taxon>
        <taxon>Muscoidea</taxon>
        <taxon>Muscidae</taxon>
        <taxon>Musca</taxon>
    </lineage>
</organism>
<dbReference type="FunFam" id="1.10.640.10:FF:000003">
    <property type="entry name" value="chorion peroxidase"/>
    <property type="match status" value="1"/>
</dbReference>
<gene>
    <name evidence="10" type="primary">LOC101892324</name>
</gene>
<dbReference type="Gene3D" id="1.10.640.10">
    <property type="entry name" value="Haem peroxidase domain superfamily, animal type"/>
    <property type="match status" value="1"/>
</dbReference>
<keyword evidence="6" id="KW-0560">Oxidoreductase</keyword>
<dbReference type="GO" id="GO:0006979">
    <property type="term" value="P:response to oxidative stress"/>
    <property type="evidence" value="ECO:0007669"/>
    <property type="project" value="InterPro"/>
</dbReference>
<keyword evidence="4 8" id="KW-0349">Heme</keyword>
<dbReference type="Proteomes" id="UP001652621">
    <property type="component" value="Unplaced"/>
</dbReference>
<dbReference type="CDD" id="cd09823">
    <property type="entry name" value="peroxinectin_like"/>
    <property type="match status" value="1"/>
</dbReference>
<evidence type="ECO:0000256" key="6">
    <source>
        <dbReference type="ARBA" id="ARBA00023002"/>
    </source>
</evidence>
<evidence type="ECO:0000256" key="7">
    <source>
        <dbReference type="ARBA" id="ARBA00023004"/>
    </source>
</evidence>
<dbReference type="Pfam" id="PF03098">
    <property type="entry name" value="An_peroxidase"/>
    <property type="match status" value="1"/>
</dbReference>
<dbReference type="OrthoDB" id="823504at2759"/>
<dbReference type="PRINTS" id="PR00457">
    <property type="entry name" value="ANPEROXIDASE"/>
</dbReference>